<dbReference type="EMBL" id="KZ805445">
    <property type="protein sequence ID" value="PVH97136.1"/>
    <property type="molecule type" value="Genomic_DNA"/>
</dbReference>
<accession>A0A2V1DG52</accession>
<proteinExistence type="inferred from homology"/>
<dbReference type="PRINTS" id="PR00081">
    <property type="entry name" value="GDHRDH"/>
</dbReference>
<dbReference type="PANTHER" id="PTHR42760">
    <property type="entry name" value="SHORT-CHAIN DEHYDROGENASES/REDUCTASES FAMILY MEMBER"/>
    <property type="match status" value="1"/>
</dbReference>
<protein>
    <submittedName>
        <fullName evidence="3">Putative short chain type dehydrogenase</fullName>
    </submittedName>
</protein>
<dbReference type="Gene3D" id="3.40.50.720">
    <property type="entry name" value="NAD(P)-binding Rossmann-like Domain"/>
    <property type="match status" value="1"/>
</dbReference>
<dbReference type="InterPro" id="IPR002347">
    <property type="entry name" value="SDR_fam"/>
</dbReference>
<dbReference type="Proteomes" id="UP000244855">
    <property type="component" value="Unassembled WGS sequence"/>
</dbReference>
<dbReference type="SUPFAM" id="SSF51735">
    <property type="entry name" value="NAD(P)-binding Rossmann-fold domains"/>
    <property type="match status" value="1"/>
</dbReference>
<name>A0A2V1DG52_9PLEO</name>
<gene>
    <name evidence="3" type="ORF">DM02DRAFT_92023</name>
</gene>
<dbReference type="GO" id="GO:0016616">
    <property type="term" value="F:oxidoreductase activity, acting on the CH-OH group of donors, NAD or NADP as acceptor"/>
    <property type="evidence" value="ECO:0007669"/>
    <property type="project" value="TreeGrafter"/>
</dbReference>
<sequence>MPSRLTNKTAIITGSSSGIGRATALLFAREGANIVCSDIRDLPRAGGFNDGETSTVDEIKAVVGNDNKVMFVKCDTRSKDDVENLIKETVGRWGRVDIMVNNAGIGELTPVPIYDYPEDGFTNCLDVNVKGVFLGTKYAARQMRAQEPLPGVRNGDKGWIVNLASIVGVGGQGNAVAYVASKHAVMGITKTAAWDLAPDLIHVNAVCPGYTRTSMTQEALGNDEIARVLEPMHPFRGFGEPEDIARAALFLASEDASWVTGHGLAVDGGYLSR</sequence>
<dbReference type="PANTHER" id="PTHR42760:SF124">
    <property type="entry name" value="SHORT-CHAIN DEHYDROGENASE_REDUCTASE"/>
    <property type="match status" value="1"/>
</dbReference>
<dbReference type="PROSITE" id="PS00061">
    <property type="entry name" value="ADH_SHORT"/>
    <property type="match status" value="1"/>
</dbReference>
<dbReference type="PRINTS" id="PR00080">
    <property type="entry name" value="SDRFAMILY"/>
</dbReference>
<dbReference type="OrthoDB" id="417891at2759"/>
<dbReference type="CDD" id="cd05233">
    <property type="entry name" value="SDR_c"/>
    <property type="match status" value="1"/>
</dbReference>
<dbReference type="InterPro" id="IPR020904">
    <property type="entry name" value="Sc_DH/Rdtase_CS"/>
</dbReference>
<reference evidence="3 4" key="1">
    <citation type="journal article" date="2018" name="Sci. Rep.">
        <title>Comparative genomics provides insights into the lifestyle and reveals functional heterogeneity of dark septate endophytic fungi.</title>
        <authorList>
            <person name="Knapp D.G."/>
            <person name="Nemeth J.B."/>
            <person name="Barry K."/>
            <person name="Hainaut M."/>
            <person name="Henrissat B."/>
            <person name="Johnson J."/>
            <person name="Kuo A."/>
            <person name="Lim J.H.P."/>
            <person name="Lipzen A."/>
            <person name="Nolan M."/>
            <person name="Ohm R.A."/>
            <person name="Tamas L."/>
            <person name="Grigoriev I.V."/>
            <person name="Spatafora J.W."/>
            <person name="Nagy L.G."/>
            <person name="Kovacs G.M."/>
        </authorList>
    </citation>
    <scope>NUCLEOTIDE SEQUENCE [LARGE SCALE GENOMIC DNA]</scope>
    <source>
        <strain evidence="3 4">DSE2036</strain>
    </source>
</reference>
<keyword evidence="4" id="KW-1185">Reference proteome</keyword>
<dbReference type="NCBIfam" id="NF005559">
    <property type="entry name" value="PRK07231.1"/>
    <property type="match status" value="1"/>
</dbReference>
<organism evidence="3 4">
    <name type="scientific">Periconia macrospinosa</name>
    <dbReference type="NCBI Taxonomy" id="97972"/>
    <lineage>
        <taxon>Eukaryota</taxon>
        <taxon>Fungi</taxon>
        <taxon>Dikarya</taxon>
        <taxon>Ascomycota</taxon>
        <taxon>Pezizomycotina</taxon>
        <taxon>Dothideomycetes</taxon>
        <taxon>Pleosporomycetidae</taxon>
        <taxon>Pleosporales</taxon>
        <taxon>Massarineae</taxon>
        <taxon>Periconiaceae</taxon>
        <taxon>Periconia</taxon>
    </lineage>
</organism>
<evidence type="ECO:0000256" key="1">
    <source>
        <dbReference type="ARBA" id="ARBA00006484"/>
    </source>
</evidence>
<evidence type="ECO:0000313" key="3">
    <source>
        <dbReference type="EMBL" id="PVH97136.1"/>
    </source>
</evidence>
<dbReference type="FunFam" id="3.40.50.720:FF:000084">
    <property type="entry name" value="Short-chain dehydrogenase reductase"/>
    <property type="match status" value="1"/>
</dbReference>
<comment type="similarity">
    <text evidence="1">Belongs to the short-chain dehydrogenases/reductases (SDR) family.</text>
</comment>
<evidence type="ECO:0000313" key="4">
    <source>
        <dbReference type="Proteomes" id="UP000244855"/>
    </source>
</evidence>
<dbReference type="STRING" id="97972.A0A2V1DG52"/>
<evidence type="ECO:0000256" key="2">
    <source>
        <dbReference type="ARBA" id="ARBA00022857"/>
    </source>
</evidence>
<dbReference type="Pfam" id="PF13561">
    <property type="entry name" value="adh_short_C2"/>
    <property type="match status" value="1"/>
</dbReference>
<keyword evidence="2" id="KW-0521">NADP</keyword>
<dbReference type="InterPro" id="IPR036291">
    <property type="entry name" value="NAD(P)-bd_dom_sf"/>
</dbReference>
<dbReference type="AlphaFoldDB" id="A0A2V1DG52"/>